<dbReference type="AlphaFoldDB" id="A0A382M1K1"/>
<dbReference type="InterPro" id="IPR011010">
    <property type="entry name" value="DNA_brk_join_enz"/>
</dbReference>
<accession>A0A382M1K1</accession>
<proteinExistence type="predicted"/>
<evidence type="ECO:0000256" key="1">
    <source>
        <dbReference type="ARBA" id="ARBA00023125"/>
    </source>
</evidence>
<dbReference type="InterPro" id="IPR010998">
    <property type="entry name" value="Integrase_recombinase_N"/>
</dbReference>
<dbReference type="GO" id="GO:0006310">
    <property type="term" value="P:DNA recombination"/>
    <property type="evidence" value="ECO:0007669"/>
    <property type="project" value="UniProtKB-KW"/>
</dbReference>
<evidence type="ECO:0000313" key="5">
    <source>
        <dbReference type="EMBL" id="SVC41041.1"/>
    </source>
</evidence>
<dbReference type="GO" id="GO:0003677">
    <property type="term" value="F:DNA binding"/>
    <property type="evidence" value="ECO:0007669"/>
    <property type="project" value="UniProtKB-KW"/>
</dbReference>
<dbReference type="PROSITE" id="PS51900">
    <property type="entry name" value="CB"/>
    <property type="match status" value="1"/>
</dbReference>
<dbReference type="InterPro" id="IPR050090">
    <property type="entry name" value="Tyrosine_recombinase_XerCD"/>
</dbReference>
<feature type="domain" description="Tyr recombinase" evidence="3">
    <location>
        <begin position="162"/>
        <end position="357"/>
    </location>
</feature>
<evidence type="ECO:0000259" key="3">
    <source>
        <dbReference type="PROSITE" id="PS51898"/>
    </source>
</evidence>
<dbReference type="SUPFAM" id="SSF56349">
    <property type="entry name" value="DNA breaking-rejoining enzymes"/>
    <property type="match status" value="1"/>
</dbReference>
<protein>
    <recommendedName>
        <fullName evidence="6">Tyr recombinase domain-containing protein</fullName>
    </recommendedName>
</protein>
<sequence>MAYRDLPTACPGFEGTDSLCVARKVDEHEGKTGKQCGRRAQDHMPAIFHEWLMWLPLYEDKQPHTVRAYSQGVRRVVAFAIADPKSKIQSPSDFKVADFDQAGLTDTVRKIRADGNVSKATINQTLAALKSIFDFCIADYKLTEVPDISRIRKVAKLDVPQVDPKYYTADQLRDLYAEAISQDNESGRVRWPSRDLAMCSYLAVLGLRASELITADRGWLSLEHLEDRDKEHLEDRDKEHLEDRHSQPIWMLHVIGKGRRIRRLPLSAELVSAHDRWQDEREDRFGPSRPDEPMFVTNDGDRFNYARLRYWLRLLNRQAGLLDRSLHSLRHTAGVQLAADGVPMNVIQSLLGHATIK</sequence>
<dbReference type="Gene3D" id="1.10.443.10">
    <property type="entry name" value="Intergrase catalytic core"/>
    <property type="match status" value="1"/>
</dbReference>
<dbReference type="Pfam" id="PF00589">
    <property type="entry name" value="Phage_integrase"/>
    <property type="match status" value="1"/>
</dbReference>
<dbReference type="GO" id="GO:0015074">
    <property type="term" value="P:DNA integration"/>
    <property type="evidence" value="ECO:0007669"/>
    <property type="project" value="InterPro"/>
</dbReference>
<dbReference type="EMBL" id="UINC01089717">
    <property type="protein sequence ID" value="SVC41041.1"/>
    <property type="molecule type" value="Genomic_DNA"/>
</dbReference>
<dbReference type="InterPro" id="IPR044068">
    <property type="entry name" value="CB"/>
</dbReference>
<dbReference type="PANTHER" id="PTHR30349:SF81">
    <property type="entry name" value="TYROSINE RECOMBINASE XERC"/>
    <property type="match status" value="1"/>
</dbReference>
<dbReference type="PROSITE" id="PS51898">
    <property type="entry name" value="TYR_RECOMBINASE"/>
    <property type="match status" value="1"/>
</dbReference>
<feature type="non-terminal residue" evidence="5">
    <location>
        <position position="357"/>
    </location>
</feature>
<dbReference type="PANTHER" id="PTHR30349">
    <property type="entry name" value="PHAGE INTEGRASE-RELATED"/>
    <property type="match status" value="1"/>
</dbReference>
<evidence type="ECO:0000256" key="2">
    <source>
        <dbReference type="ARBA" id="ARBA00023172"/>
    </source>
</evidence>
<gene>
    <name evidence="5" type="ORF">METZ01_LOCUS293895</name>
</gene>
<organism evidence="5">
    <name type="scientific">marine metagenome</name>
    <dbReference type="NCBI Taxonomy" id="408172"/>
    <lineage>
        <taxon>unclassified sequences</taxon>
        <taxon>metagenomes</taxon>
        <taxon>ecological metagenomes</taxon>
    </lineage>
</organism>
<reference evidence="5" key="1">
    <citation type="submission" date="2018-05" db="EMBL/GenBank/DDBJ databases">
        <authorList>
            <person name="Lanie J.A."/>
            <person name="Ng W.-L."/>
            <person name="Kazmierczak K.M."/>
            <person name="Andrzejewski T.M."/>
            <person name="Davidsen T.M."/>
            <person name="Wayne K.J."/>
            <person name="Tettelin H."/>
            <person name="Glass J.I."/>
            <person name="Rusch D."/>
            <person name="Podicherti R."/>
            <person name="Tsui H.-C.T."/>
            <person name="Winkler M.E."/>
        </authorList>
    </citation>
    <scope>NUCLEOTIDE SEQUENCE</scope>
</reference>
<dbReference type="Gene3D" id="1.10.150.130">
    <property type="match status" value="1"/>
</dbReference>
<evidence type="ECO:0008006" key="6">
    <source>
        <dbReference type="Google" id="ProtNLM"/>
    </source>
</evidence>
<evidence type="ECO:0000259" key="4">
    <source>
        <dbReference type="PROSITE" id="PS51900"/>
    </source>
</evidence>
<dbReference type="InterPro" id="IPR013762">
    <property type="entry name" value="Integrase-like_cat_sf"/>
</dbReference>
<keyword evidence="2" id="KW-0233">DNA recombination</keyword>
<feature type="domain" description="Core-binding (CB)" evidence="4">
    <location>
        <begin position="46"/>
        <end position="137"/>
    </location>
</feature>
<keyword evidence="1" id="KW-0238">DNA-binding</keyword>
<dbReference type="InterPro" id="IPR002104">
    <property type="entry name" value="Integrase_catalytic"/>
</dbReference>
<name>A0A382M1K1_9ZZZZ</name>